<feature type="chain" id="PRO_5045181710" evidence="2">
    <location>
        <begin position="29"/>
        <end position="273"/>
    </location>
</feature>
<evidence type="ECO:0000256" key="1">
    <source>
        <dbReference type="ARBA" id="ARBA00022729"/>
    </source>
</evidence>
<dbReference type="RefSeq" id="WP_164509559.1">
    <property type="nucleotide sequence ID" value="NZ_JBHSSL010000101.1"/>
</dbReference>
<protein>
    <submittedName>
        <fullName evidence="4">Transporter substrate-binding domain-containing protein</fullName>
    </submittedName>
</protein>
<dbReference type="PANTHER" id="PTHR35936:SF19">
    <property type="entry name" value="AMINO-ACID-BINDING PROTEIN YXEM-RELATED"/>
    <property type="match status" value="1"/>
</dbReference>
<dbReference type="Pfam" id="PF00497">
    <property type="entry name" value="SBP_bac_3"/>
    <property type="match status" value="1"/>
</dbReference>
<proteinExistence type="predicted"/>
<comment type="caution">
    <text evidence="4">The sequence shown here is derived from an EMBL/GenBank/DDBJ whole genome shotgun (WGS) entry which is preliminary data.</text>
</comment>
<reference evidence="5" key="1">
    <citation type="journal article" date="2019" name="Int. J. Syst. Evol. Microbiol.">
        <title>The Global Catalogue of Microorganisms (GCM) 10K type strain sequencing project: providing services to taxonomists for standard genome sequencing and annotation.</title>
        <authorList>
            <consortium name="The Broad Institute Genomics Platform"/>
            <consortium name="The Broad Institute Genome Sequencing Center for Infectious Disease"/>
            <person name="Wu L."/>
            <person name="Ma J."/>
        </authorList>
    </citation>
    <scope>NUCLEOTIDE SEQUENCE [LARGE SCALE GENOMIC DNA]</scope>
    <source>
        <strain evidence="5">CCM 8904</strain>
    </source>
</reference>
<evidence type="ECO:0000313" key="5">
    <source>
        <dbReference type="Proteomes" id="UP001596289"/>
    </source>
</evidence>
<name>A0ABW1RHI7_9LACO</name>
<dbReference type="PANTHER" id="PTHR35936">
    <property type="entry name" value="MEMBRANE-BOUND LYTIC MUREIN TRANSGLYCOSYLASE F"/>
    <property type="match status" value="1"/>
</dbReference>
<evidence type="ECO:0000256" key="2">
    <source>
        <dbReference type="SAM" id="SignalP"/>
    </source>
</evidence>
<dbReference type="Proteomes" id="UP001596289">
    <property type="component" value="Unassembled WGS sequence"/>
</dbReference>
<accession>A0ABW1RHI7</accession>
<feature type="domain" description="Solute-binding protein family 3/N-terminal" evidence="3">
    <location>
        <begin position="31"/>
        <end position="267"/>
    </location>
</feature>
<dbReference type="EMBL" id="JBHSSL010000101">
    <property type="protein sequence ID" value="MFC6171239.1"/>
    <property type="molecule type" value="Genomic_DNA"/>
</dbReference>
<dbReference type="Gene3D" id="3.40.190.10">
    <property type="entry name" value="Periplasmic binding protein-like II"/>
    <property type="match status" value="2"/>
</dbReference>
<dbReference type="InterPro" id="IPR001638">
    <property type="entry name" value="Solute-binding_3/MltF_N"/>
</dbReference>
<dbReference type="SMART" id="SM00062">
    <property type="entry name" value="PBPb"/>
    <property type="match status" value="1"/>
</dbReference>
<gene>
    <name evidence="4" type="ORF">ACFQGP_11825</name>
</gene>
<dbReference type="SUPFAM" id="SSF53850">
    <property type="entry name" value="Periplasmic binding protein-like II"/>
    <property type="match status" value="1"/>
</dbReference>
<organism evidence="4 5">
    <name type="scientific">Loigolactobacillus jiayinensis</name>
    <dbReference type="NCBI Taxonomy" id="2486016"/>
    <lineage>
        <taxon>Bacteria</taxon>
        <taxon>Bacillati</taxon>
        <taxon>Bacillota</taxon>
        <taxon>Bacilli</taxon>
        <taxon>Lactobacillales</taxon>
        <taxon>Lactobacillaceae</taxon>
        <taxon>Loigolactobacillus</taxon>
    </lineage>
</organism>
<keyword evidence="1 2" id="KW-0732">Signal</keyword>
<sequence length="273" mass="30049">MMRNKAIKLAVTAGLLSVGLLLSSNVQAATTVTVGTSGQPKPYTYVDDTNKLTGYDIEVLRAIDKITPAYKFNYKKAEITAVLGGVDSGRYQIGANNFGWNPQRAKKYTYSNPIFDDSYAIVVRKGNNSIKSLADIGGHSIASQTGVNFTLAIENYNKAHPKNQAKLTYTSSEVPKVLQDVQTGKYDFALLDAPLYKNINQQYKFTDLKMVVLKKSDVKKIGVPHSYFLTAKDAQGKKINQALNRGLAKLEKNGTLKKISKKFFGADYSPKSE</sequence>
<evidence type="ECO:0000259" key="3">
    <source>
        <dbReference type="SMART" id="SM00062"/>
    </source>
</evidence>
<feature type="signal peptide" evidence="2">
    <location>
        <begin position="1"/>
        <end position="28"/>
    </location>
</feature>
<evidence type="ECO:0000313" key="4">
    <source>
        <dbReference type="EMBL" id="MFC6171239.1"/>
    </source>
</evidence>
<keyword evidence="5" id="KW-1185">Reference proteome</keyword>